<comment type="caution">
    <text evidence="7">The sequence shown here is derived from an EMBL/GenBank/DDBJ whole genome shotgun (WGS) entry which is preliminary data.</text>
</comment>
<evidence type="ECO:0000256" key="4">
    <source>
        <dbReference type="ARBA" id="ARBA00022786"/>
    </source>
</evidence>
<accession>A0A066W869</accession>
<dbReference type="PROSITE" id="PS50600">
    <property type="entry name" value="ULP_PROTEASE"/>
    <property type="match status" value="1"/>
</dbReference>
<sequence length="76" mass="8693">VITFDSLKSGGGQKHARVAKNLSFWLRCEARVKKDVEVNERLSCEHVDAYIPQQSNFSDCGVYVIHFFERFASDPD</sequence>
<organism evidence="7 8">
    <name type="scientific">Tilletiaria anomala (strain ATCC 24038 / CBS 436.72 / UBC 951)</name>
    <dbReference type="NCBI Taxonomy" id="1037660"/>
    <lineage>
        <taxon>Eukaryota</taxon>
        <taxon>Fungi</taxon>
        <taxon>Dikarya</taxon>
        <taxon>Basidiomycota</taxon>
        <taxon>Ustilaginomycotina</taxon>
        <taxon>Exobasidiomycetes</taxon>
        <taxon>Georgefischeriales</taxon>
        <taxon>Tilletiariaceae</taxon>
        <taxon>Tilletiaria</taxon>
    </lineage>
</organism>
<dbReference type="SUPFAM" id="SSF54001">
    <property type="entry name" value="Cysteine proteinases"/>
    <property type="match status" value="1"/>
</dbReference>
<dbReference type="AlphaFoldDB" id="A0A066W869"/>
<dbReference type="GO" id="GO:0070139">
    <property type="term" value="F:SUMO-specific endopeptidase activity"/>
    <property type="evidence" value="ECO:0007669"/>
    <property type="project" value="TreeGrafter"/>
</dbReference>
<dbReference type="GeneID" id="25262052"/>
<reference evidence="7 8" key="1">
    <citation type="submission" date="2014-05" db="EMBL/GenBank/DDBJ databases">
        <title>Draft genome sequence of a rare smut relative, Tilletiaria anomala UBC 951.</title>
        <authorList>
            <consortium name="DOE Joint Genome Institute"/>
            <person name="Toome M."/>
            <person name="Kuo A."/>
            <person name="Henrissat B."/>
            <person name="Lipzen A."/>
            <person name="Tritt A."/>
            <person name="Yoshinaga Y."/>
            <person name="Zane M."/>
            <person name="Barry K."/>
            <person name="Grigoriev I.V."/>
            <person name="Spatafora J.W."/>
            <person name="Aimea M.C."/>
        </authorList>
    </citation>
    <scope>NUCLEOTIDE SEQUENCE [LARGE SCALE GENOMIC DNA]</scope>
    <source>
        <strain evidence="7 8">UBC 951</strain>
    </source>
</reference>
<dbReference type="PANTHER" id="PTHR46896:SF3">
    <property type="entry name" value="FI06413P-RELATED"/>
    <property type="match status" value="1"/>
</dbReference>
<keyword evidence="8" id="KW-1185">Reference proteome</keyword>
<dbReference type="Gene3D" id="3.40.395.10">
    <property type="entry name" value="Adenoviral Proteinase, Chain A"/>
    <property type="match status" value="1"/>
</dbReference>
<dbReference type="InterPro" id="IPR003653">
    <property type="entry name" value="Peptidase_C48_C"/>
</dbReference>
<dbReference type="GO" id="GO:0005737">
    <property type="term" value="C:cytoplasm"/>
    <property type="evidence" value="ECO:0007669"/>
    <property type="project" value="TreeGrafter"/>
</dbReference>
<dbReference type="Proteomes" id="UP000027361">
    <property type="component" value="Unassembled WGS sequence"/>
</dbReference>
<keyword evidence="3" id="KW-0645">Protease</keyword>
<dbReference type="HOGENOM" id="CLU_2661428_0_0_1"/>
<keyword evidence="2" id="KW-0597">Phosphoprotein</keyword>
<name>A0A066W869_TILAU</name>
<evidence type="ECO:0000259" key="6">
    <source>
        <dbReference type="PROSITE" id="PS50600"/>
    </source>
</evidence>
<protein>
    <recommendedName>
        <fullName evidence="6">Ubiquitin-like protease family profile domain-containing protein</fullName>
    </recommendedName>
</protein>
<dbReference type="InterPro" id="IPR051947">
    <property type="entry name" value="Sentrin-specific_protease"/>
</dbReference>
<evidence type="ECO:0000256" key="3">
    <source>
        <dbReference type="ARBA" id="ARBA00022670"/>
    </source>
</evidence>
<dbReference type="InterPro" id="IPR038765">
    <property type="entry name" value="Papain-like_cys_pep_sf"/>
</dbReference>
<proteinExistence type="inferred from homology"/>
<dbReference type="InParanoid" id="A0A066W869"/>
<dbReference type="GO" id="GO:0005634">
    <property type="term" value="C:nucleus"/>
    <property type="evidence" value="ECO:0007669"/>
    <property type="project" value="TreeGrafter"/>
</dbReference>
<dbReference type="GO" id="GO:0016926">
    <property type="term" value="P:protein desumoylation"/>
    <property type="evidence" value="ECO:0007669"/>
    <property type="project" value="TreeGrafter"/>
</dbReference>
<feature type="non-terminal residue" evidence="7">
    <location>
        <position position="76"/>
    </location>
</feature>
<keyword evidence="5" id="KW-0378">Hydrolase</keyword>
<feature type="domain" description="Ubiquitin-like protease family profile" evidence="6">
    <location>
        <begin position="1"/>
        <end position="71"/>
    </location>
</feature>
<dbReference type="GO" id="GO:0006508">
    <property type="term" value="P:proteolysis"/>
    <property type="evidence" value="ECO:0007669"/>
    <property type="project" value="UniProtKB-KW"/>
</dbReference>
<dbReference type="Pfam" id="PF02902">
    <property type="entry name" value="Peptidase_C48"/>
    <property type="match status" value="1"/>
</dbReference>
<dbReference type="OrthoDB" id="442460at2759"/>
<dbReference type="PANTHER" id="PTHR46896">
    <property type="entry name" value="SENTRIN-SPECIFIC PROTEASE"/>
    <property type="match status" value="1"/>
</dbReference>
<evidence type="ECO:0000256" key="2">
    <source>
        <dbReference type="ARBA" id="ARBA00022553"/>
    </source>
</evidence>
<evidence type="ECO:0000313" key="7">
    <source>
        <dbReference type="EMBL" id="KDN49906.1"/>
    </source>
</evidence>
<evidence type="ECO:0000256" key="1">
    <source>
        <dbReference type="ARBA" id="ARBA00005234"/>
    </source>
</evidence>
<keyword evidence="4" id="KW-0833">Ubl conjugation pathway</keyword>
<evidence type="ECO:0000256" key="5">
    <source>
        <dbReference type="ARBA" id="ARBA00022801"/>
    </source>
</evidence>
<comment type="similarity">
    <text evidence="1">Belongs to the peptidase C48 family.</text>
</comment>
<feature type="non-terminal residue" evidence="7">
    <location>
        <position position="1"/>
    </location>
</feature>
<dbReference type="EMBL" id="JMSN01000020">
    <property type="protein sequence ID" value="KDN49906.1"/>
    <property type="molecule type" value="Genomic_DNA"/>
</dbReference>
<evidence type="ECO:0000313" key="8">
    <source>
        <dbReference type="Proteomes" id="UP000027361"/>
    </source>
</evidence>
<gene>
    <name evidence="7" type="ORF">K437DRAFT_207870</name>
</gene>
<dbReference type="RefSeq" id="XP_013244420.1">
    <property type="nucleotide sequence ID" value="XM_013388966.1"/>
</dbReference>
<dbReference type="STRING" id="1037660.A0A066W869"/>